<gene>
    <name evidence="2" type="ORF">AQJ30_33300</name>
</gene>
<proteinExistence type="predicted"/>
<comment type="caution">
    <text evidence="2">The sequence shown here is derived from an EMBL/GenBank/DDBJ whole genome shotgun (WGS) entry which is preliminary data.</text>
</comment>
<keyword evidence="1" id="KW-0812">Transmembrane</keyword>
<dbReference type="Proteomes" id="UP000053271">
    <property type="component" value="Unassembled WGS sequence"/>
</dbReference>
<reference evidence="2 3" key="1">
    <citation type="submission" date="2015-10" db="EMBL/GenBank/DDBJ databases">
        <title>Draft genome sequence of Streptomyces longwoodensis DSM 41677, type strain for the species Streptomyces longwoodensis.</title>
        <authorList>
            <person name="Ruckert C."/>
            <person name="Winkler A."/>
            <person name="Kalinowski J."/>
            <person name="Kampfer P."/>
            <person name="Glaeser S."/>
        </authorList>
    </citation>
    <scope>NUCLEOTIDE SEQUENCE [LARGE SCALE GENOMIC DNA]</scope>
    <source>
        <strain evidence="2 3">DSM 41677</strain>
    </source>
</reference>
<evidence type="ECO:0000256" key="1">
    <source>
        <dbReference type="SAM" id="Phobius"/>
    </source>
</evidence>
<dbReference type="PROSITE" id="PS51257">
    <property type="entry name" value="PROKAR_LIPOPROTEIN"/>
    <property type="match status" value="1"/>
</dbReference>
<evidence type="ECO:0008006" key="4">
    <source>
        <dbReference type="Google" id="ProtNLM"/>
    </source>
</evidence>
<evidence type="ECO:0000313" key="3">
    <source>
        <dbReference type="Proteomes" id="UP000053271"/>
    </source>
</evidence>
<keyword evidence="3" id="KW-1185">Reference proteome</keyword>
<dbReference type="AlphaFoldDB" id="A0A124HPY1"/>
<dbReference type="RefSeq" id="WP_067241321.1">
    <property type="nucleotide sequence ID" value="NZ_KQ948564.1"/>
</dbReference>
<dbReference type="GeneID" id="91429460"/>
<dbReference type="STRING" id="68231.AQJ30_33300"/>
<feature type="transmembrane region" description="Helical" evidence="1">
    <location>
        <begin position="35"/>
        <end position="55"/>
    </location>
</feature>
<protein>
    <recommendedName>
        <fullName evidence="4">Lipoprotein</fullName>
    </recommendedName>
</protein>
<name>A0A124HPY1_9ACTN</name>
<keyword evidence="1" id="KW-0472">Membrane</keyword>
<evidence type="ECO:0000313" key="2">
    <source>
        <dbReference type="EMBL" id="KUN33628.1"/>
    </source>
</evidence>
<accession>A0A124HPY1</accession>
<dbReference type="EMBL" id="LMWS01000046">
    <property type="protein sequence ID" value="KUN33628.1"/>
    <property type="molecule type" value="Genomic_DNA"/>
</dbReference>
<keyword evidence="1" id="KW-1133">Transmembrane helix</keyword>
<organism evidence="2 3">
    <name type="scientific">Streptomyces longwoodensis</name>
    <dbReference type="NCBI Taxonomy" id="68231"/>
    <lineage>
        <taxon>Bacteria</taxon>
        <taxon>Bacillati</taxon>
        <taxon>Actinomycetota</taxon>
        <taxon>Actinomycetes</taxon>
        <taxon>Kitasatosporales</taxon>
        <taxon>Streptomycetaceae</taxon>
        <taxon>Streptomyces</taxon>
    </lineage>
</organism>
<sequence>MKEAVRKTLTFSAIAILAGVCGCIAGVANGDVPPIAFGAVAIAGGGILAVMAGLATREGNR</sequence>